<organism evidence="13 14">
    <name type="scientific">Herbiconiux gentiana</name>
    <dbReference type="NCBI Taxonomy" id="2970912"/>
    <lineage>
        <taxon>Bacteria</taxon>
        <taxon>Bacillati</taxon>
        <taxon>Actinomycetota</taxon>
        <taxon>Actinomycetes</taxon>
        <taxon>Micrococcales</taxon>
        <taxon>Microbacteriaceae</taxon>
        <taxon>Herbiconiux</taxon>
    </lineage>
</organism>
<dbReference type="PANTHER" id="PTHR31528:SF1">
    <property type="entry name" value="4-AMINO-5-HYDROXYMETHYL-2-METHYLPYRIMIDINE PHOSPHATE SYNTHASE THI11-RELATED"/>
    <property type="match status" value="1"/>
</dbReference>
<sequence length="358" mass="37591">MNTRLALPLPPAGLSRRSLLLGGLGVIGGATLLAACGSPSPSGSGTGAAGSPIGWQLSWTEDYEFAGSYLADTNGYWKNQGLTVDMLAGGPNTNPQQLVASGQAFVSSSKAVSAANLLISDGIPLKIIGALWQKYGVTVISRSDNPITTPKDLEGKTVGVFASNDSDWAAFLEINGVDRSRITEVPGSYDITPVASGTVDAVQGYGSTRIAQLASDVTLETMLLADFGYNPISAAYAVKEETLQNEAKRAQLVKFLRGEIQGWQDVAFGGQLDQAIDLTVNTYGKSLGLNPDEQRAGLEGQLDFVVTDESTANGLCTMSDSLIAGTQQVFDQLKLDVDVNDIVTTEILDEVYAGSNRA</sequence>
<evidence type="ECO:0000256" key="1">
    <source>
        <dbReference type="ARBA" id="ARBA00003469"/>
    </source>
</evidence>
<evidence type="ECO:0000256" key="10">
    <source>
        <dbReference type="ARBA" id="ARBA00033171"/>
    </source>
</evidence>
<accession>A0ABT2GD87</accession>
<evidence type="ECO:0000313" key="14">
    <source>
        <dbReference type="Proteomes" id="UP001165580"/>
    </source>
</evidence>
<dbReference type="PANTHER" id="PTHR31528">
    <property type="entry name" value="4-AMINO-5-HYDROXYMETHYL-2-METHYLPYRIMIDINE PHOSPHATE SYNTHASE THI11-RELATED"/>
    <property type="match status" value="1"/>
</dbReference>
<keyword evidence="9" id="KW-0408">Iron</keyword>
<comment type="catalytic activity">
    <reaction evidence="11">
        <text>N(6)-(pyridoxal phosphate)-L-lysyl-[4-amino-5-hydroxymethyl-2-methylpyrimidine phosphate synthase] + L-histidyl-[4-amino-5-hydroxymethyl-2-methylpyrimidine phosphate synthase] + 2 Fe(3+) + 4 H2O = L-lysyl-[4-amino-5-hydroxymethyl-2-methylpyrimidine phosphate synthase] + (2S)-2-amino-5-hydroxy-4-oxopentanoyl-[4-amino-5-hydroxymethyl-2-methylpyrimidine phosphate synthase] + 4-amino-2-methyl-5-(phosphooxymethyl)pyrimidine + 3-oxopropanoate + 2 Fe(2+) + 2 H(+)</text>
        <dbReference type="Rhea" id="RHEA:65756"/>
        <dbReference type="Rhea" id="RHEA-COMP:16892"/>
        <dbReference type="Rhea" id="RHEA-COMP:16893"/>
        <dbReference type="Rhea" id="RHEA-COMP:16894"/>
        <dbReference type="Rhea" id="RHEA-COMP:16895"/>
        <dbReference type="ChEBI" id="CHEBI:15377"/>
        <dbReference type="ChEBI" id="CHEBI:15378"/>
        <dbReference type="ChEBI" id="CHEBI:29033"/>
        <dbReference type="ChEBI" id="CHEBI:29034"/>
        <dbReference type="ChEBI" id="CHEBI:29969"/>
        <dbReference type="ChEBI" id="CHEBI:29979"/>
        <dbReference type="ChEBI" id="CHEBI:33190"/>
        <dbReference type="ChEBI" id="CHEBI:58354"/>
        <dbReference type="ChEBI" id="CHEBI:143915"/>
        <dbReference type="ChEBI" id="CHEBI:157692"/>
    </reaction>
    <physiologicalReaction direction="left-to-right" evidence="11">
        <dbReference type="Rhea" id="RHEA:65757"/>
    </physiologicalReaction>
</comment>
<evidence type="ECO:0000313" key="13">
    <source>
        <dbReference type="EMBL" id="MCS5714162.1"/>
    </source>
</evidence>
<dbReference type="InterPro" id="IPR015168">
    <property type="entry name" value="SsuA/THI5"/>
</dbReference>
<evidence type="ECO:0000256" key="6">
    <source>
        <dbReference type="ARBA" id="ARBA00022723"/>
    </source>
</evidence>
<evidence type="ECO:0000256" key="3">
    <source>
        <dbReference type="ARBA" id="ARBA00009406"/>
    </source>
</evidence>
<dbReference type="Pfam" id="PF09084">
    <property type="entry name" value="NMT1"/>
    <property type="match status" value="1"/>
</dbReference>
<dbReference type="InterPro" id="IPR006311">
    <property type="entry name" value="TAT_signal"/>
</dbReference>
<keyword evidence="8" id="KW-0784">Thiamine biosynthesis</keyword>
<evidence type="ECO:0000259" key="12">
    <source>
        <dbReference type="Pfam" id="PF09084"/>
    </source>
</evidence>
<comment type="pathway">
    <text evidence="2">Cofactor biosynthesis; thiamine diphosphate biosynthesis.</text>
</comment>
<keyword evidence="5" id="KW-0808">Transferase</keyword>
<evidence type="ECO:0000256" key="7">
    <source>
        <dbReference type="ARBA" id="ARBA00022898"/>
    </source>
</evidence>
<evidence type="ECO:0000256" key="11">
    <source>
        <dbReference type="ARBA" id="ARBA00048179"/>
    </source>
</evidence>
<dbReference type="PROSITE" id="PS51318">
    <property type="entry name" value="TAT"/>
    <property type="match status" value="1"/>
</dbReference>
<gene>
    <name evidence="13" type="ORF">NVV95_06305</name>
</gene>
<feature type="domain" description="SsuA/THI5-like" evidence="12">
    <location>
        <begin position="64"/>
        <end position="266"/>
    </location>
</feature>
<dbReference type="Proteomes" id="UP001165580">
    <property type="component" value="Unassembled WGS sequence"/>
</dbReference>
<keyword evidence="14" id="KW-1185">Reference proteome</keyword>
<dbReference type="EMBL" id="JANTEZ010000002">
    <property type="protein sequence ID" value="MCS5714162.1"/>
    <property type="molecule type" value="Genomic_DNA"/>
</dbReference>
<comment type="caution">
    <text evidence="13">The sequence shown here is derived from an EMBL/GenBank/DDBJ whole genome shotgun (WGS) entry which is preliminary data.</text>
</comment>
<dbReference type="SUPFAM" id="SSF53850">
    <property type="entry name" value="Periplasmic binding protein-like II"/>
    <property type="match status" value="1"/>
</dbReference>
<keyword evidence="7" id="KW-0663">Pyridoxal phosphate</keyword>
<evidence type="ECO:0000256" key="8">
    <source>
        <dbReference type="ARBA" id="ARBA00022977"/>
    </source>
</evidence>
<dbReference type="Gene3D" id="3.40.190.10">
    <property type="entry name" value="Periplasmic binding protein-like II"/>
    <property type="match status" value="2"/>
</dbReference>
<evidence type="ECO:0000256" key="5">
    <source>
        <dbReference type="ARBA" id="ARBA00022679"/>
    </source>
</evidence>
<comment type="function">
    <text evidence="1">Responsible for the formation of the pyrimidine heterocycle in the thiamine biosynthesis pathway. Catalyzes the formation of hydroxymethylpyrimidine phosphate (HMP-P) from histidine and pyridoxal phosphate (PLP). The protein uses PLP and the active site histidine to form HMP-P, generating an inactive enzyme. The enzyme can only undergo a single turnover, which suggests it is a suicide enzyme.</text>
</comment>
<comment type="subunit">
    <text evidence="4">Homodimer.</text>
</comment>
<reference evidence="13" key="1">
    <citation type="submission" date="2022-08" db="EMBL/GenBank/DDBJ databases">
        <authorList>
            <person name="Deng Y."/>
            <person name="Han X.-F."/>
            <person name="Zhang Y.-Q."/>
        </authorList>
    </citation>
    <scope>NUCLEOTIDE SEQUENCE</scope>
    <source>
        <strain evidence="13">CPCC 205716</strain>
    </source>
</reference>
<name>A0ABT2GD87_9MICO</name>
<dbReference type="InterPro" id="IPR027939">
    <property type="entry name" value="NMT1/THI5"/>
</dbReference>
<comment type="similarity">
    <text evidence="3">Belongs to the NMT1/THI5 family.</text>
</comment>
<proteinExistence type="inferred from homology"/>
<evidence type="ECO:0000256" key="4">
    <source>
        <dbReference type="ARBA" id="ARBA00011738"/>
    </source>
</evidence>
<dbReference type="RefSeq" id="WP_259485690.1">
    <property type="nucleotide sequence ID" value="NZ_JANTEZ010000002.1"/>
</dbReference>
<protein>
    <recommendedName>
        <fullName evidence="10">Thiamine pyrimidine synthase</fullName>
    </recommendedName>
</protein>
<keyword evidence="6" id="KW-0479">Metal-binding</keyword>
<evidence type="ECO:0000256" key="2">
    <source>
        <dbReference type="ARBA" id="ARBA00004948"/>
    </source>
</evidence>
<evidence type="ECO:0000256" key="9">
    <source>
        <dbReference type="ARBA" id="ARBA00023004"/>
    </source>
</evidence>